<dbReference type="InterPro" id="IPR029069">
    <property type="entry name" value="HotDog_dom_sf"/>
</dbReference>
<dbReference type="Pfam" id="PF13622">
    <property type="entry name" value="4HBT_3"/>
    <property type="match status" value="1"/>
</dbReference>
<name>A0A9N9YKU4_9HYPO</name>
<proteinExistence type="predicted"/>
<evidence type="ECO:0000313" key="3">
    <source>
        <dbReference type="EMBL" id="CAH0021775.1"/>
    </source>
</evidence>
<dbReference type="AlphaFoldDB" id="A0A9N9YKU4"/>
<comment type="caution">
    <text evidence="3">The sequence shown here is derived from an EMBL/GenBank/DDBJ whole genome shotgun (WGS) entry which is preliminary data.</text>
</comment>
<dbReference type="SUPFAM" id="SSF54637">
    <property type="entry name" value="Thioesterase/thiol ester dehydrase-isomerase"/>
    <property type="match status" value="1"/>
</dbReference>
<evidence type="ECO:0008006" key="5">
    <source>
        <dbReference type="Google" id="ProtNLM"/>
    </source>
</evidence>
<dbReference type="PANTHER" id="PTHR38110">
    <property type="entry name" value="CHROMOSOME 23, WHOLE GENOME SHOTGUN SEQUENCE"/>
    <property type="match status" value="1"/>
</dbReference>
<organism evidence="3 4">
    <name type="scientific">Clonostachys rhizophaga</name>
    <dbReference type="NCBI Taxonomy" id="160324"/>
    <lineage>
        <taxon>Eukaryota</taxon>
        <taxon>Fungi</taxon>
        <taxon>Dikarya</taxon>
        <taxon>Ascomycota</taxon>
        <taxon>Pezizomycotina</taxon>
        <taxon>Sordariomycetes</taxon>
        <taxon>Hypocreomycetidae</taxon>
        <taxon>Hypocreales</taxon>
        <taxon>Bionectriaceae</taxon>
        <taxon>Clonostachys</taxon>
    </lineage>
</organism>
<dbReference type="InterPro" id="IPR042171">
    <property type="entry name" value="Acyl-CoA_hotdog"/>
</dbReference>
<evidence type="ECO:0000259" key="1">
    <source>
        <dbReference type="Pfam" id="PF13622"/>
    </source>
</evidence>
<evidence type="ECO:0000259" key="2">
    <source>
        <dbReference type="Pfam" id="PF20789"/>
    </source>
</evidence>
<gene>
    <name evidence="3" type="ORF">CRHIZ90672A_00018574</name>
</gene>
<dbReference type="EMBL" id="CABFNQ020000661">
    <property type="protein sequence ID" value="CAH0021775.1"/>
    <property type="molecule type" value="Genomic_DNA"/>
</dbReference>
<dbReference type="InterPro" id="IPR049449">
    <property type="entry name" value="TesB_ACOT8-like_N"/>
</dbReference>
<dbReference type="Proteomes" id="UP000696573">
    <property type="component" value="Unassembled WGS sequence"/>
</dbReference>
<sequence>MTEILQKQINLQQISSNTYSASWHHDWVVGKTLNGGHLASVFMHAARRHLSIDPTLAARDQPDVLSLHIEFLHACEVKDTKITITTLRTGSSTSTLLLELSQDSGTPGKSRPNAIAIANSTNFDKALGPSAPTDWTLHPPPKPIPNFALVEAHKPEPNWIPATVSGELLPFTRRSLCLNPRGGFPTAGVYDAWNSFRDGERMDATYFGLLSDFIPAVCDSLTGEGMYNAHAFYEKMEQWDKEHPGIPTPLTNTIAEAMKATRFSQTVTLNLEFRRRVPAEGLRWVFTRTATKMMEGGRMGVDIILCDENMNLVCEAHQLILALDAQRKFLSRKSKPSSL</sequence>
<keyword evidence="4" id="KW-1185">Reference proteome</keyword>
<accession>A0A9N9YKU4</accession>
<feature type="domain" description="Acyl-CoA thioesterase-like C-terminal" evidence="2">
    <location>
        <begin position="169"/>
        <end position="321"/>
    </location>
</feature>
<feature type="domain" description="Acyl-CoA thioesterase-like N-terminal HotDog" evidence="1">
    <location>
        <begin position="24"/>
        <end position="112"/>
    </location>
</feature>
<dbReference type="Pfam" id="PF20789">
    <property type="entry name" value="4HBT_3C"/>
    <property type="match status" value="1"/>
</dbReference>
<evidence type="ECO:0000313" key="4">
    <source>
        <dbReference type="Proteomes" id="UP000696573"/>
    </source>
</evidence>
<reference evidence="3" key="1">
    <citation type="submission" date="2021-10" db="EMBL/GenBank/DDBJ databases">
        <authorList>
            <person name="Piombo E."/>
        </authorList>
    </citation>
    <scope>NUCLEOTIDE SEQUENCE</scope>
</reference>
<protein>
    <recommendedName>
        <fullName evidence="5">Thioesterase-like superfamily-domain-containing protein</fullName>
    </recommendedName>
</protein>
<dbReference type="OrthoDB" id="2532955at2759"/>
<dbReference type="Gene3D" id="2.40.160.210">
    <property type="entry name" value="Acyl-CoA thioesterase, double hotdog domain"/>
    <property type="match status" value="1"/>
</dbReference>
<dbReference type="PANTHER" id="PTHR38110:SF4">
    <property type="entry name" value="THIOESTERASE-LIKE SUPERFAMILY-DOMAIN-CONTAINING PROTEIN"/>
    <property type="match status" value="1"/>
</dbReference>
<dbReference type="InterPro" id="IPR052389">
    <property type="entry name" value="Sec_Metab_Biosynth-Assoc"/>
</dbReference>
<dbReference type="InterPro" id="IPR049450">
    <property type="entry name" value="ACOT8-like_C"/>
</dbReference>